<evidence type="ECO:0000256" key="4">
    <source>
        <dbReference type="ARBA" id="ARBA00022741"/>
    </source>
</evidence>
<dbReference type="InterPro" id="IPR029056">
    <property type="entry name" value="Ribokinase-like"/>
</dbReference>
<feature type="domain" description="Pyridoxamine kinase/Phosphomethylpyrimidine kinase" evidence="7">
    <location>
        <begin position="14"/>
        <end position="262"/>
    </location>
</feature>
<evidence type="ECO:0000313" key="8">
    <source>
        <dbReference type="EMBL" id="KZK74730.1"/>
    </source>
</evidence>
<dbReference type="EC" id="2.7.1.49" evidence="2"/>
<dbReference type="GO" id="GO:0009228">
    <property type="term" value="P:thiamine biosynthetic process"/>
    <property type="evidence" value="ECO:0007669"/>
    <property type="project" value="InterPro"/>
</dbReference>
<dbReference type="Gene3D" id="3.40.1190.20">
    <property type="match status" value="1"/>
</dbReference>
<dbReference type="PANTHER" id="PTHR20858:SF17">
    <property type="entry name" value="HYDROXYMETHYLPYRIMIDINE_PHOSPHOMETHYLPYRIMIDINE KINASE THI20-RELATED"/>
    <property type="match status" value="1"/>
</dbReference>
<evidence type="ECO:0000259" key="7">
    <source>
        <dbReference type="Pfam" id="PF08543"/>
    </source>
</evidence>
<name>A0A165M2A4_PELLU</name>
<evidence type="ECO:0000256" key="1">
    <source>
        <dbReference type="ARBA" id="ARBA00004948"/>
    </source>
</evidence>
<dbReference type="FunFam" id="3.40.1190.20:FF:000003">
    <property type="entry name" value="Phosphomethylpyrimidine kinase ThiD"/>
    <property type="match status" value="1"/>
</dbReference>
<dbReference type="InterPro" id="IPR004399">
    <property type="entry name" value="HMP/HMP-P_kinase_dom"/>
</dbReference>
<sequence>MKRYPTILTIAGSDGSGGAGIQADIKTAAALGCYATTAITAVTAQNTREVVSIHQQSEECLREQFLAIYSDIAIDSVKIGMLGSGRMAAMVAELVAMLPSSTPIVLDTVLRSSSGTALLEPRDLALFVEKLFPLASIITPNLPEAAVLLGLPLAPSTTEDIEAAARALSAVGARTVLLKGGHAAGNTCSDCLLYEGSITWFTTERVESPNTHGTGCTLSSAIASYLAKGEPMVEAVRKAKQYTTEAIRAGARWQLGHGSGPLLHLPGCL</sequence>
<dbReference type="GO" id="GO:0005524">
    <property type="term" value="F:ATP binding"/>
    <property type="evidence" value="ECO:0007669"/>
    <property type="project" value="UniProtKB-KW"/>
</dbReference>
<comment type="pathway">
    <text evidence="1">Cofactor biosynthesis; thiamine diphosphate biosynthesis.</text>
</comment>
<dbReference type="EMBL" id="LVWG01000019">
    <property type="protein sequence ID" value="KZK74730.1"/>
    <property type="molecule type" value="Genomic_DNA"/>
</dbReference>
<dbReference type="PANTHER" id="PTHR20858">
    <property type="entry name" value="PHOSPHOMETHYLPYRIMIDINE KINASE"/>
    <property type="match status" value="1"/>
</dbReference>
<evidence type="ECO:0000256" key="5">
    <source>
        <dbReference type="ARBA" id="ARBA00022777"/>
    </source>
</evidence>
<dbReference type="Proteomes" id="UP000076481">
    <property type="component" value="Unassembled WGS sequence"/>
</dbReference>
<evidence type="ECO:0000256" key="3">
    <source>
        <dbReference type="ARBA" id="ARBA00022679"/>
    </source>
</evidence>
<keyword evidence="5 8" id="KW-0418">Kinase</keyword>
<proteinExistence type="predicted"/>
<accession>A0A165M2A4</accession>
<keyword evidence="3" id="KW-0808">Transferase</keyword>
<dbReference type="GO" id="GO:0008902">
    <property type="term" value="F:hydroxymethylpyrimidine kinase activity"/>
    <property type="evidence" value="ECO:0007669"/>
    <property type="project" value="UniProtKB-EC"/>
</dbReference>
<dbReference type="Pfam" id="PF08543">
    <property type="entry name" value="Phos_pyr_kin"/>
    <property type="match status" value="1"/>
</dbReference>
<evidence type="ECO:0000256" key="2">
    <source>
        <dbReference type="ARBA" id="ARBA00012135"/>
    </source>
</evidence>
<dbReference type="GO" id="GO:0005829">
    <property type="term" value="C:cytosol"/>
    <property type="evidence" value="ECO:0007669"/>
    <property type="project" value="TreeGrafter"/>
</dbReference>
<keyword evidence="4" id="KW-0547">Nucleotide-binding</keyword>
<dbReference type="SUPFAM" id="SSF53613">
    <property type="entry name" value="Ribokinase-like"/>
    <property type="match status" value="1"/>
</dbReference>
<organism evidence="8 9">
    <name type="scientific">Pelodictyon luteolum</name>
    <dbReference type="NCBI Taxonomy" id="1100"/>
    <lineage>
        <taxon>Bacteria</taxon>
        <taxon>Pseudomonadati</taxon>
        <taxon>Chlorobiota</taxon>
        <taxon>Chlorobiia</taxon>
        <taxon>Chlorobiales</taxon>
        <taxon>Chlorobiaceae</taxon>
        <taxon>Chlorobium/Pelodictyon group</taxon>
        <taxon>Pelodictyon</taxon>
    </lineage>
</organism>
<evidence type="ECO:0000313" key="9">
    <source>
        <dbReference type="Proteomes" id="UP000076481"/>
    </source>
</evidence>
<dbReference type="RefSeq" id="WP_303681126.1">
    <property type="nucleotide sequence ID" value="NZ_LVWG01000019.1"/>
</dbReference>
<dbReference type="AlphaFoldDB" id="A0A165M2A4"/>
<evidence type="ECO:0000256" key="6">
    <source>
        <dbReference type="ARBA" id="ARBA00022840"/>
    </source>
</evidence>
<protein>
    <recommendedName>
        <fullName evidence="2">hydroxymethylpyrimidine kinase</fullName>
        <ecNumber evidence="2">2.7.1.49</ecNumber>
    </recommendedName>
</protein>
<gene>
    <name evidence="8" type="ORF">A3K90_04610</name>
</gene>
<reference evidence="8 9" key="1">
    <citation type="submission" date="2016-03" db="EMBL/GenBank/DDBJ databases">
        <title>Speciation and ecological success in dimly lit waters: horizontal gene transfer in a green sulfur bacteria bloom unveiled by metagenomic assembly.</title>
        <authorList>
            <person name="Llorens-Mares T."/>
            <person name="Liu Z."/>
            <person name="Allen L.Z."/>
            <person name="Rusch D.B."/>
            <person name="Craig M.T."/>
            <person name="Dupont C.L."/>
            <person name="Bryant D.A."/>
            <person name="Casamayor E.O."/>
        </authorList>
    </citation>
    <scope>NUCLEOTIDE SEQUENCE [LARGE SCALE GENOMIC DNA]</scope>
    <source>
        <strain evidence="8">CIII</strain>
    </source>
</reference>
<keyword evidence="6" id="KW-0067">ATP-binding</keyword>
<dbReference type="GO" id="GO:0008972">
    <property type="term" value="F:phosphomethylpyrimidine kinase activity"/>
    <property type="evidence" value="ECO:0007669"/>
    <property type="project" value="InterPro"/>
</dbReference>
<dbReference type="NCBIfam" id="TIGR00097">
    <property type="entry name" value="HMP-P_kinase"/>
    <property type="match status" value="1"/>
</dbReference>
<comment type="caution">
    <text evidence="8">The sequence shown here is derived from an EMBL/GenBank/DDBJ whole genome shotgun (WGS) entry which is preliminary data.</text>
</comment>
<dbReference type="InterPro" id="IPR013749">
    <property type="entry name" value="PM/HMP-P_kinase-1"/>
</dbReference>
<dbReference type="CDD" id="cd01169">
    <property type="entry name" value="HMPP_kinase"/>
    <property type="match status" value="1"/>
</dbReference>